<dbReference type="InterPro" id="IPR036875">
    <property type="entry name" value="Znf_CCHC_sf"/>
</dbReference>
<dbReference type="InterPro" id="IPR001878">
    <property type="entry name" value="Znf_CCHC"/>
</dbReference>
<evidence type="ECO:0000256" key="1">
    <source>
        <dbReference type="ARBA" id="ARBA00022664"/>
    </source>
</evidence>
<dbReference type="GO" id="GO:0003676">
    <property type="term" value="F:nucleic acid binding"/>
    <property type="evidence" value="ECO:0007669"/>
    <property type="project" value="InterPro"/>
</dbReference>
<evidence type="ECO:0000256" key="2">
    <source>
        <dbReference type="PROSITE-ProRule" id="PRU00047"/>
    </source>
</evidence>
<keyword evidence="2" id="KW-0479">Metal-binding</keyword>
<proteinExistence type="predicted"/>
<organism evidence="4 5">
    <name type="scientific">Austropuccinia psidii MF-1</name>
    <dbReference type="NCBI Taxonomy" id="1389203"/>
    <lineage>
        <taxon>Eukaryota</taxon>
        <taxon>Fungi</taxon>
        <taxon>Dikarya</taxon>
        <taxon>Basidiomycota</taxon>
        <taxon>Pucciniomycotina</taxon>
        <taxon>Pucciniomycetes</taxon>
        <taxon>Pucciniales</taxon>
        <taxon>Sphaerophragmiaceae</taxon>
        <taxon>Austropuccinia</taxon>
    </lineage>
</organism>
<dbReference type="AlphaFoldDB" id="A0A9Q3DBW7"/>
<dbReference type="GO" id="GO:0006397">
    <property type="term" value="P:mRNA processing"/>
    <property type="evidence" value="ECO:0007669"/>
    <property type="project" value="UniProtKB-KW"/>
</dbReference>
<dbReference type="SUPFAM" id="SSF57756">
    <property type="entry name" value="Retrovirus zinc finger-like domains"/>
    <property type="match status" value="1"/>
</dbReference>
<dbReference type="Proteomes" id="UP000765509">
    <property type="component" value="Unassembled WGS sequence"/>
</dbReference>
<evidence type="ECO:0000313" key="4">
    <source>
        <dbReference type="EMBL" id="MBW0498185.1"/>
    </source>
</evidence>
<dbReference type="GO" id="GO:0008270">
    <property type="term" value="F:zinc ion binding"/>
    <property type="evidence" value="ECO:0007669"/>
    <property type="project" value="UniProtKB-KW"/>
</dbReference>
<evidence type="ECO:0000259" key="3">
    <source>
        <dbReference type="PROSITE" id="PS50158"/>
    </source>
</evidence>
<accession>A0A9Q3DBW7</accession>
<keyword evidence="5" id="KW-1185">Reference proteome</keyword>
<comment type="caution">
    <text evidence="4">The sequence shown here is derived from an EMBL/GenBank/DDBJ whole genome shotgun (WGS) entry which is preliminary data.</text>
</comment>
<sequence length="459" mass="54116">MKEIHDRRNWPWWKSQIIQKYSNSPWIWQKIMSFENNKYSVDKDPYQWCLRQSKRLKSIDAQMNIQMRNHELLTQNPEDLEHEVKCKCNHNCTLDEMANTLQDVRKRTNIGKYTPYKSSGFKEKHPFIVEFKDKAKERVAEVAKKRNSCHDCGSTDHYANNCPKAKKNVYSIEKYQRRNPQQRILTQNLWEMPSENNLMKSKTQEETPLETQDINLEAGMPQDTANKALCKHTQDAQTFLVTPNKGMEYIHPIATKMTVFIDNAQHPLIIDSGAHCSIVARNYLDNHFPNWENQLFHTKRKNFKSASGKMASIGTIIKEILVPHRKRNIRLNPEFVVLKDAYIQGFLLGTDYQRMYGINIYNSKNRHIAIGTNKEKKFSLDIYQKYAQEPIEELLNEFREGQFITTLTSKQKLSLMKMLRKNRPEFAIGEEPLGKIRGHDIELYLDVERLYPPMHRRPP</sequence>
<evidence type="ECO:0000313" key="5">
    <source>
        <dbReference type="Proteomes" id="UP000765509"/>
    </source>
</evidence>
<protein>
    <recommendedName>
        <fullName evidence="3">CCHC-type domain-containing protein</fullName>
    </recommendedName>
</protein>
<dbReference type="PROSITE" id="PS50158">
    <property type="entry name" value="ZF_CCHC"/>
    <property type="match status" value="1"/>
</dbReference>
<dbReference type="EMBL" id="AVOT02014603">
    <property type="protein sequence ID" value="MBW0498185.1"/>
    <property type="molecule type" value="Genomic_DNA"/>
</dbReference>
<dbReference type="Gene3D" id="4.10.60.10">
    <property type="entry name" value="Zinc finger, CCHC-type"/>
    <property type="match status" value="1"/>
</dbReference>
<dbReference type="OrthoDB" id="2507422at2759"/>
<feature type="domain" description="CCHC-type" evidence="3">
    <location>
        <begin position="149"/>
        <end position="164"/>
    </location>
</feature>
<keyword evidence="2" id="KW-0862">Zinc</keyword>
<reference evidence="4" key="1">
    <citation type="submission" date="2021-03" db="EMBL/GenBank/DDBJ databases">
        <title>Draft genome sequence of rust myrtle Austropuccinia psidii MF-1, a brazilian biotype.</title>
        <authorList>
            <person name="Quecine M.C."/>
            <person name="Pachon D.M.R."/>
            <person name="Bonatelli M.L."/>
            <person name="Correr F.H."/>
            <person name="Franceschini L.M."/>
            <person name="Leite T.F."/>
            <person name="Margarido G.R.A."/>
            <person name="Almeida C.A."/>
            <person name="Ferrarezi J.A."/>
            <person name="Labate C.A."/>
        </authorList>
    </citation>
    <scope>NUCLEOTIDE SEQUENCE</scope>
    <source>
        <strain evidence="4">MF-1</strain>
    </source>
</reference>
<keyword evidence="2" id="KW-0863">Zinc-finger</keyword>
<keyword evidence="1" id="KW-0507">mRNA processing</keyword>
<name>A0A9Q3DBW7_9BASI</name>
<gene>
    <name evidence="4" type="ORF">O181_037900</name>
</gene>